<reference evidence="4 5" key="2">
    <citation type="submission" date="2015-01" db="EMBL/GenBank/DDBJ databases">
        <authorList>
            <consortium name="NBRP consortium"/>
            <person name="Sawabe T."/>
            <person name="Meirelles P."/>
            <person name="Feng G."/>
            <person name="Sayaka M."/>
            <person name="Hattori M."/>
            <person name="Ohkuma M."/>
        </authorList>
    </citation>
    <scope>NUCLEOTIDE SEQUENCE [LARGE SCALE GENOMIC DNA]</scope>
    <source>
        <strain evidence="4 5">JCM19232</strain>
    </source>
</reference>
<evidence type="ECO:0000256" key="2">
    <source>
        <dbReference type="ARBA" id="ARBA00023315"/>
    </source>
</evidence>
<dbReference type="PANTHER" id="PTHR43877">
    <property type="entry name" value="AMINOALKYLPHOSPHONATE N-ACETYLTRANSFERASE-RELATED-RELATED"/>
    <property type="match status" value="1"/>
</dbReference>
<dbReference type="EMBL" id="BBSA01000021">
    <property type="protein sequence ID" value="GAM65550.1"/>
    <property type="molecule type" value="Genomic_DNA"/>
</dbReference>
<gene>
    <name evidence="4" type="ORF">JCM19232_4897</name>
</gene>
<dbReference type="SUPFAM" id="SSF55729">
    <property type="entry name" value="Acyl-CoA N-acyltransferases (Nat)"/>
    <property type="match status" value="1"/>
</dbReference>
<evidence type="ECO:0000313" key="5">
    <source>
        <dbReference type="Proteomes" id="UP000031670"/>
    </source>
</evidence>
<keyword evidence="1 4" id="KW-0808">Transferase</keyword>
<protein>
    <submittedName>
        <fullName evidence="4">Putative acetyltransferase</fullName>
    </submittedName>
</protein>
<dbReference type="Proteomes" id="UP000031670">
    <property type="component" value="Unassembled WGS sequence"/>
</dbReference>
<feature type="domain" description="N-acetyltransferase" evidence="3">
    <location>
        <begin position="1"/>
        <end position="141"/>
    </location>
</feature>
<organism evidence="4 5">
    <name type="scientific">Vibrio ishigakensis</name>
    <dbReference type="NCBI Taxonomy" id="1481914"/>
    <lineage>
        <taxon>Bacteria</taxon>
        <taxon>Pseudomonadati</taxon>
        <taxon>Pseudomonadota</taxon>
        <taxon>Gammaproteobacteria</taxon>
        <taxon>Vibrionales</taxon>
        <taxon>Vibrionaceae</taxon>
        <taxon>Vibrio</taxon>
    </lineage>
</organism>
<keyword evidence="2" id="KW-0012">Acyltransferase</keyword>
<dbReference type="Gene3D" id="3.40.630.30">
    <property type="match status" value="1"/>
</dbReference>
<evidence type="ECO:0000256" key="1">
    <source>
        <dbReference type="ARBA" id="ARBA00022679"/>
    </source>
</evidence>
<dbReference type="CDD" id="cd04301">
    <property type="entry name" value="NAT_SF"/>
    <property type="match status" value="1"/>
</dbReference>
<dbReference type="InterPro" id="IPR000182">
    <property type="entry name" value="GNAT_dom"/>
</dbReference>
<accession>A0A0B8PF13</accession>
<dbReference type="AlphaFoldDB" id="A0A0B8PF13"/>
<dbReference type="InterPro" id="IPR050832">
    <property type="entry name" value="Bact_Acetyltransf"/>
</dbReference>
<proteinExistence type="predicted"/>
<dbReference type="GO" id="GO:0016747">
    <property type="term" value="F:acyltransferase activity, transferring groups other than amino-acyl groups"/>
    <property type="evidence" value="ECO:0007669"/>
    <property type="project" value="InterPro"/>
</dbReference>
<dbReference type="PANTHER" id="PTHR43877:SF2">
    <property type="entry name" value="AMINOALKYLPHOSPHONATE N-ACETYLTRANSFERASE-RELATED"/>
    <property type="match status" value="1"/>
</dbReference>
<evidence type="ECO:0000313" key="4">
    <source>
        <dbReference type="EMBL" id="GAM65550.1"/>
    </source>
</evidence>
<dbReference type="InterPro" id="IPR016181">
    <property type="entry name" value="Acyl_CoA_acyltransferase"/>
</dbReference>
<name>A0A0B8PF13_9VIBR</name>
<dbReference type="PROSITE" id="PS51186">
    <property type="entry name" value="GNAT"/>
    <property type="match status" value="1"/>
</dbReference>
<sequence>MDKINYVVTDTPSDEDIACVRSGIKEHNTPFLKGLFHQDLACFAKDETGAVVGGLVSEIWGSWLEIKFLWVSAKTKGQGVGSEILKRAEEQAKSLGCHSSLLDTFNFQAKPFYEKHGYKVKMTLYDHPVSTERYYMVKELG</sequence>
<evidence type="ECO:0000259" key="3">
    <source>
        <dbReference type="PROSITE" id="PS51186"/>
    </source>
</evidence>
<dbReference type="Pfam" id="PF00583">
    <property type="entry name" value="Acetyltransf_1"/>
    <property type="match status" value="1"/>
</dbReference>
<reference evidence="4 5" key="1">
    <citation type="submission" date="2015-01" db="EMBL/GenBank/DDBJ databases">
        <title>Vibrio sp. C5 JCM 19232 whole genome shotgun sequence.</title>
        <authorList>
            <person name="Sawabe T."/>
            <person name="Meirelles P."/>
            <person name="Feng G."/>
            <person name="Sayaka M."/>
            <person name="Hattori M."/>
            <person name="Ohkuma M."/>
        </authorList>
    </citation>
    <scope>NUCLEOTIDE SEQUENCE [LARGE SCALE GENOMIC DNA]</scope>
    <source>
        <strain evidence="4 5">JCM19232</strain>
    </source>
</reference>
<comment type="caution">
    <text evidence="4">The sequence shown here is derived from an EMBL/GenBank/DDBJ whole genome shotgun (WGS) entry which is preliminary data.</text>
</comment>